<dbReference type="InterPro" id="IPR050545">
    <property type="entry name" value="Mycobact_MmpL"/>
</dbReference>
<dbReference type="Proteomes" id="UP000294513">
    <property type="component" value="Unassembled WGS sequence"/>
</dbReference>
<evidence type="ECO:0000313" key="9">
    <source>
        <dbReference type="EMBL" id="TDD89140.1"/>
    </source>
</evidence>
<dbReference type="OrthoDB" id="7051771at2"/>
<feature type="transmembrane region" description="Helical" evidence="7">
    <location>
        <begin position="545"/>
        <end position="565"/>
    </location>
</feature>
<comment type="subcellular location">
    <subcellularLocation>
        <location evidence="1">Cell membrane</location>
        <topology evidence="1">Multi-pass membrane protein</topology>
    </subcellularLocation>
</comment>
<gene>
    <name evidence="9" type="ORF">E1298_14450</name>
</gene>
<dbReference type="EMBL" id="SMKU01000060">
    <property type="protein sequence ID" value="TDD89140.1"/>
    <property type="molecule type" value="Genomic_DNA"/>
</dbReference>
<proteinExistence type="predicted"/>
<protein>
    <recommendedName>
        <fullName evidence="8">Membrane transport protein MMPL domain-containing protein</fullName>
    </recommendedName>
</protein>
<dbReference type="GO" id="GO:0005886">
    <property type="term" value="C:plasma membrane"/>
    <property type="evidence" value="ECO:0007669"/>
    <property type="project" value="UniProtKB-SubCell"/>
</dbReference>
<feature type="transmembrane region" description="Helical" evidence="7">
    <location>
        <begin position="337"/>
        <end position="359"/>
    </location>
</feature>
<reference evidence="9 10" key="1">
    <citation type="submission" date="2019-03" db="EMBL/GenBank/DDBJ databases">
        <title>Draft genome sequences of novel Actinobacteria.</title>
        <authorList>
            <person name="Sahin N."/>
            <person name="Ay H."/>
            <person name="Saygin H."/>
        </authorList>
    </citation>
    <scope>NUCLEOTIDE SEQUENCE [LARGE SCALE GENOMIC DNA]</scope>
    <source>
        <strain evidence="9 10">H3C3</strain>
    </source>
</reference>
<feature type="transmembrane region" description="Helical" evidence="7">
    <location>
        <begin position="42"/>
        <end position="65"/>
    </location>
</feature>
<evidence type="ECO:0000256" key="3">
    <source>
        <dbReference type="ARBA" id="ARBA00022692"/>
    </source>
</evidence>
<dbReference type="AlphaFoldDB" id="A0A4R5BUY7"/>
<evidence type="ECO:0000256" key="7">
    <source>
        <dbReference type="SAM" id="Phobius"/>
    </source>
</evidence>
<feature type="transmembrane region" description="Helical" evidence="7">
    <location>
        <begin position="571"/>
        <end position="589"/>
    </location>
</feature>
<feature type="transmembrane region" description="Helical" evidence="7">
    <location>
        <begin position="648"/>
        <end position="666"/>
    </location>
</feature>
<comment type="caution">
    <text evidence="9">The sequence shown here is derived from an EMBL/GenBank/DDBJ whole genome shotgun (WGS) entry which is preliminary data.</text>
</comment>
<keyword evidence="2" id="KW-1003">Cell membrane</keyword>
<name>A0A4R5BUY7_9ACTN</name>
<feature type="transmembrane region" description="Helical" evidence="7">
    <location>
        <begin position="673"/>
        <end position="697"/>
    </location>
</feature>
<dbReference type="PANTHER" id="PTHR33406">
    <property type="entry name" value="MEMBRANE PROTEIN MJ1562-RELATED"/>
    <property type="match status" value="1"/>
</dbReference>
<evidence type="ECO:0000313" key="10">
    <source>
        <dbReference type="Proteomes" id="UP000294513"/>
    </source>
</evidence>
<feature type="transmembrane region" description="Helical" evidence="7">
    <location>
        <begin position="231"/>
        <end position="252"/>
    </location>
</feature>
<feature type="region of interest" description="Disordered" evidence="6">
    <location>
        <begin position="1"/>
        <end position="23"/>
    </location>
</feature>
<keyword evidence="10" id="KW-1185">Reference proteome</keyword>
<feature type="transmembrane region" description="Helical" evidence="7">
    <location>
        <begin position="307"/>
        <end position="325"/>
    </location>
</feature>
<feature type="transmembrane region" description="Helical" evidence="7">
    <location>
        <begin position="393"/>
        <end position="411"/>
    </location>
</feature>
<feature type="transmembrane region" description="Helical" evidence="7">
    <location>
        <begin position="596"/>
        <end position="613"/>
    </location>
</feature>
<keyword evidence="5 7" id="KW-0472">Membrane</keyword>
<evidence type="ECO:0000259" key="8">
    <source>
        <dbReference type="Pfam" id="PF03176"/>
    </source>
</evidence>
<dbReference type="SUPFAM" id="SSF82866">
    <property type="entry name" value="Multidrug efflux transporter AcrB transmembrane domain"/>
    <property type="match status" value="2"/>
</dbReference>
<feature type="domain" description="Membrane transport protein MMPL" evidence="8">
    <location>
        <begin position="70"/>
        <end position="392"/>
    </location>
</feature>
<evidence type="ECO:0000256" key="6">
    <source>
        <dbReference type="SAM" id="MobiDB-lite"/>
    </source>
</evidence>
<organism evidence="9 10">
    <name type="scientific">Actinomadura rubrisoli</name>
    <dbReference type="NCBI Taxonomy" id="2530368"/>
    <lineage>
        <taxon>Bacteria</taxon>
        <taxon>Bacillati</taxon>
        <taxon>Actinomycetota</taxon>
        <taxon>Actinomycetes</taxon>
        <taxon>Streptosporangiales</taxon>
        <taxon>Thermomonosporaceae</taxon>
        <taxon>Actinomadura</taxon>
    </lineage>
</organism>
<evidence type="ECO:0000256" key="4">
    <source>
        <dbReference type="ARBA" id="ARBA00022989"/>
    </source>
</evidence>
<dbReference type="Pfam" id="PF03176">
    <property type="entry name" value="MMPL"/>
    <property type="match status" value="2"/>
</dbReference>
<evidence type="ECO:0000256" key="5">
    <source>
        <dbReference type="ARBA" id="ARBA00023136"/>
    </source>
</evidence>
<dbReference type="InterPro" id="IPR004869">
    <property type="entry name" value="MMPL_dom"/>
</dbReference>
<sequence length="727" mass="75042">MALPPSPGRPAAREPVPAPGPAERGGFARAGAAAAAHHRLVIAAWLLLVAVSLALVPVLLGALAAPSLRVEGAASARAADALRQGFPQWGDEQVVVVFGSAELRADDPAYLGAVSAGLTALAARPGVGGVQPVPTAARQDPRHTYALAGLVGDEAERYRVLPAHKAALAGSVARASQGRVRATLVGVSPVFAEVKSADLADLRRSEMIAVPLALLVLLVGLRRSVAALVPLLMAGAATAVGAGVLTAAHLALGLRLDTLMLTVACSTSLGLGLDYSLLVMLRYRRARAVGGDAGRALRLAMATAGRTVAWCGLAVAVTACCMFTVRAELIRTLAVPALVATAVTVTAALTLLPAALVVAGDRVTERRRPVGASHGNAEGGWARWARHLMRHPWTYLAAATAVLLMAALPALGMRLGMDLDRPSFAHTEAGHGLAQMEGDGVGTFGSLVLPHPPGTPPVDTGALVTALRADPRFPLAAPLDNGRDLTLVVIATRQAADDPATAAALADLHRLGARLLPPGQPMLIDGPGAMLADLTAESKAGLWRAGALVAACSLVFLLVALRSVLLPIKAVVMNALAVAAALGLTALVFDDGGAPVNALLPVAVFTIVFGLSMDYEVFLVHRIAEHHHRYGDNIAAVAHGLQHTARTITLAAAVMIVTFGALLVGHRLELRQIGFATATAVAIDVTVVRLVLVPALMRVLGAWNWWLPAPMSRLLPVPVRSLRDDTA</sequence>
<keyword evidence="3 7" id="KW-0812">Transmembrane</keyword>
<feature type="transmembrane region" description="Helical" evidence="7">
    <location>
        <begin position="259"/>
        <end position="281"/>
    </location>
</feature>
<dbReference type="RefSeq" id="WP_131893312.1">
    <property type="nucleotide sequence ID" value="NZ_SMKU01000060.1"/>
</dbReference>
<dbReference type="Gene3D" id="1.20.1640.10">
    <property type="entry name" value="Multidrug efflux transporter AcrB transmembrane domain"/>
    <property type="match status" value="2"/>
</dbReference>
<feature type="domain" description="Membrane transport protein MMPL" evidence="8">
    <location>
        <begin position="487"/>
        <end position="707"/>
    </location>
</feature>
<evidence type="ECO:0000256" key="1">
    <source>
        <dbReference type="ARBA" id="ARBA00004651"/>
    </source>
</evidence>
<evidence type="ECO:0000256" key="2">
    <source>
        <dbReference type="ARBA" id="ARBA00022475"/>
    </source>
</evidence>
<dbReference type="PANTHER" id="PTHR33406:SF13">
    <property type="entry name" value="MEMBRANE PROTEIN YDFJ"/>
    <property type="match status" value="1"/>
</dbReference>
<keyword evidence="4 7" id="KW-1133">Transmembrane helix</keyword>
<accession>A0A4R5BUY7</accession>